<protein>
    <submittedName>
        <fullName evidence="7">TetR family transcriptional regulator</fullName>
    </submittedName>
</protein>
<dbReference type="SUPFAM" id="SSF48498">
    <property type="entry name" value="Tetracyclin repressor-like, C-terminal domain"/>
    <property type="match status" value="1"/>
</dbReference>
<dbReference type="GO" id="GO:0003700">
    <property type="term" value="F:DNA-binding transcription factor activity"/>
    <property type="evidence" value="ECO:0007669"/>
    <property type="project" value="TreeGrafter"/>
</dbReference>
<evidence type="ECO:0000256" key="1">
    <source>
        <dbReference type="ARBA" id="ARBA00022491"/>
    </source>
</evidence>
<evidence type="ECO:0000256" key="2">
    <source>
        <dbReference type="ARBA" id="ARBA00023015"/>
    </source>
</evidence>
<proteinExistence type="predicted"/>
<keyword evidence="1" id="KW-0678">Repressor</keyword>
<evidence type="ECO:0000313" key="7">
    <source>
        <dbReference type="EMBL" id="RID91186.1"/>
    </source>
</evidence>
<dbReference type="Gene3D" id="1.10.357.10">
    <property type="entry name" value="Tetracycline Repressor, domain 2"/>
    <property type="match status" value="1"/>
</dbReference>
<evidence type="ECO:0000256" key="4">
    <source>
        <dbReference type="ARBA" id="ARBA00023163"/>
    </source>
</evidence>
<dbReference type="SUPFAM" id="SSF46689">
    <property type="entry name" value="Homeodomain-like"/>
    <property type="match status" value="1"/>
</dbReference>
<evidence type="ECO:0000256" key="3">
    <source>
        <dbReference type="ARBA" id="ARBA00023125"/>
    </source>
</evidence>
<dbReference type="PROSITE" id="PS50977">
    <property type="entry name" value="HTH_TETR_2"/>
    <property type="match status" value="1"/>
</dbReference>
<evidence type="ECO:0000259" key="6">
    <source>
        <dbReference type="PROSITE" id="PS50977"/>
    </source>
</evidence>
<dbReference type="InterPro" id="IPR039538">
    <property type="entry name" value="BetI_C"/>
</dbReference>
<accession>A0A398BVE5</accession>
<organism evidence="7 8">
    <name type="scientific">Gemmobacter lutimaris</name>
    <dbReference type="NCBI Taxonomy" id="2306023"/>
    <lineage>
        <taxon>Bacteria</taxon>
        <taxon>Pseudomonadati</taxon>
        <taxon>Pseudomonadota</taxon>
        <taxon>Alphaproteobacteria</taxon>
        <taxon>Rhodobacterales</taxon>
        <taxon>Paracoccaceae</taxon>
        <taxon>Gemmobacter</taxon>
    </lineage>
</organism>
<dbReference type="EMBL" id="QXXQ01000008">
    <property type="protein sequence ID" value="RID91186.1"/>
    <property type="molecule type" value="Genomic_DNA"/>
</dbReference>
<dbReference type="InterPro" id="IPR009057">
    <property type="entry name" value="Homeodomain-like_sf"/>
</dbReference>
<sequence>METLAERGYSRTTLTEVARKAGLSHGLVLFHFETKAKLLADTLDYLSDEYRENWQSALERAGPRPEDQLAALIRADFNPAICTPGRLAAWCSFWGESQNRPIYQARCGSNDDHYNDTLERICARMNAEHGYAHNPARAGRLIRVTVEGVWLDLMTMANPYDAAEALRTVWTGAGALYPRHFTPEGPETAVF</sequence>
<keyword evidence="3 5" id="KW-0238">DNA-binding</keyword>
<evidence type="ECO:0000256" key="5">
    <source>
        <dbReference type="PROSITE-ProRule" id="PRU00335"/>
    </source>
</evidence>
<comment type="caution">
    <text evidence="7">The sequence shown here is derived from an EMBL/GenBank/DDBJ whole genome shotgun (WGS) entry which is preliminary data.</text>
</comment>
<evidence type="ECO:0000313" key="8">
    <source>
        <dbReference type="Proteomes" id="UP000266649"/>
    </source>
</evidence>
<keyword evidence="8" id="KW-1185">Reference proteome</keyword>
<keyword evidence="4" id="KW-0804">Transcription</keyword>
<reference evidence="7 8" key="1">
    <citation type="submission" date="2018-09" db="EMBL/GenBank/DDBJ databases">
        <title>Gemmobacter lutimaris sp. nov., a marine bacterium isolated from tidal flat.</title>
        <authorList>
            <person name="Lee D.W."/>
            <person name="Yoo Y."/>
            <person name="Kim J.-J."/>
            <person name="Kim B.S."/>
        </authorList>
    </citation>
    <scope>NUCLEOTIDE SEQUENCE [LARGE SCALE GENOMIC DNA]</scope>
    <source>
        <strain evidence="7 8">YJ-T1-11</strain>
    </source>
</reference>
<dbReference type="InterPro" id="IPR001647">
    <property type="entry name" value="HTH_TetR"/>
</dbReference>
<dbReference type="Pfam" id="PF00440">
    <property type="entry name" value="TetR_N"/>
    <property type="match status" value="1"/>
</dbReference>
<feature type="DNA-binding region" description="H-T-H motif" evidence="5">
    <location>
        <begin position="13"/>
        <end position="32"/>
    </location>
</feature>
<dbReference type="InterPro" id="IPR036271">
    <property type="entry name" value="Tet_transcr_reg_TetR-rel_C_sf"/>
</dbReference>
<dbReference type="InterPro" id="IPR050109">
    <property type="entry name" value="HTH-type_TetR-like_transc_reg"/>
</dbReference>
<feature type="domain" description="HTH tetR-type" evidence="6">
    <location>
        <begin position="1"/>
        <end position="50"/>
    </location>
</feature>
<keyword evidence="2" id="KW-0805">Transcription regulation</keyword>
<dbReference type="PANTHER" id="PTHR30055:SF234">
    <property type="entry name" value="HTH-TYPE TRANSCRIPTIONAL REGULATOR BETI"/>
    <property type="match status" value="1"/>
</dbReference>
<dbReference type="Proteomes" id="UP000266649">
    <property type="component" value="Unassembled WGS sequence"/>
</dbReference>
<name>A0A398BVE5_9RHOB</name>
<dbReference type="AlphaFoldDB" id="A0A398BVE5"/>
<dbReference type="PANTHER" id="PTHR30055">
    <property type="entry name" value="HTH-TYPE TRANSCRIPTIONAL REGULATOR RUTR"/>
    <property type="match status" value="1"/>
</dbReference>
<dbReference type="Pfam" id="PF13977">
    <property type="entry name" value="TetR_C_6"/>
    <property type="match status" value="1"/>
</dbReference>
<gene>
    <name evidence="7" type="ORF">D2N39_14535</name>
</gene>
<dbReference type="GO" id="GO:0000976">
    <property type="term" value="F:transcription cis-regulatory region binding"/>
    <property type="evidence" value="ECO:0007669"/>
    <property type="project" value="TreeGrafter"/>
</dbReference>